<name>A0A4D6NCL2_VIGUN</name>
<proteinExistence type="predicted"/>
<evidence type="ECO:0000256" key="1">
    <source>
        <dbReference type="SAM" id="MobiDB-lite"/>
    </source>
</evidence>
<reference evidence="2 3" key="1">
    <citation type="submission" date="2019-04" db="EMBL/GenBank/DDBJ databases">
        <title>An improved genome assembly and genetic linkage map for asparagus bean, Vigna unguiculata ssp. sesquipedialis.</title>
        <authorList>
            <person name="Xia Q."/>
            <person name="Zhang R."/>
            <person name="Dong Y."/>
        </authorList>
    </citation>
    <scope>NUCLEOTIDE SEQUENCE [LARGE SCALE GENOMIC DNA]</scope>
    <source>
        <tissue evidence="2">Leaf</tissue>
    </source>
</reference>
<gene>
    <name evidence="2" type="ORF">DEO72_LG10g1734</name>
</gene>
<accession>A0A4D6NCL2</accession>
<organism evidence="2 3">
    <name type="scientific">Vigna unguiculata</name>
    <name type="common">Cowpea</name>
    <dbReference type="NCBI Taxonomy" id="3917"/>
    <lineage>
        <taxon>Eukaryota</taxon>
        <taxon>Viridiplantae</taxon>
        <taxon>Streptophyta</taxon>
        <taxon>Embryophyta</taxon>
        <taxon>Tracheophyta</taxon>
        <taxon>Spermatophyta</taxon>
        <taxon>Magnoliopsida</taxon>
        <taxon>eudicotyledons</taxon>
        <taxon>Gunneridae</taxon>
        <taxon>Pentapetalae</taxon>
        <taxon>rosids</taxon>
        <taxon>fabids</taxon>
        <taxon>Fabales</taxon>
        <taxon>Fabaceae</taxon>
        <taxon>Papilionoideae</taxon>
        <taxon>50 kb inversion clade</taxon>
        <taxon>NPAAA clade</taxon>
        <taxon>indigoferoid/millettioid clade</taxon>
        <taxon>Phaseoleae</taxon>
        <taxon>Vigna</taxon>
    </lineage>
</organism>
<feature type="region of interest" description="Disordered" evidence="1">
    <location>
        <begin position="66"/>
        <end position="92"/>
    </location>
</feature>
<sequence>MVAATEAAAANLIVKPPTTTAPSPWNLHQICNLGPPFHLARKRIFAFITHQKSRPSLQRKHANAAAATRVPAVTVSNHHASESRRSTELDHRAPLPPEPSANHRACTCNVHLHSNQQHLFEPSWQHHLLRKETTTTATAITILQRTHQIRPVTDLQRDH</sequence>
<dbReference type="AlphaFoldDB" id="A0A4D6NCL2"/>
<keyword evidence="3" id="KW-1185">Reference proteome</keyword>
<feature type="compositionally biased region" description="Basic and acidic residues" evidence="1">
    <location>
        <begin position="79"/>
        <end position="92"/>
    </location>
</feature>
<protein>
    <submittedName>
        <fullName evidence="2">Uncharacterized protein</fullName>
    </submittedName>
</protein>
<feature type="compositionally biased region" description="Low complexity" evidence="1">
    <location>
        <begin position="66"/>
        <end position="75"/>
    </location>
</feature>
<dbReference type="EMBL" id="CP039354">
    <property type="protein sequence ID" value="QCE10504.1"/>
    <property type="molecule type" value="Genomic_DNA"/>
</dbReference>
<evidence type="ECO:0000313" key="3">
    <source>
        <dbReference type="Proteomes" id="UP000501690"/>
    </source>
</evidence>
<dbReference type="Proteomes" id="UP000501690">
    <property type="component" value="Linkage Group LG10"/>
</dbReference>
<evidence type="ECO:0000313" key="2">
    <source>
        <dbReference type="EMBL" id="QCE10504.1"/>
    </source>
</evidence>